<comment type="function">
    <text evidence="2 7">Catalyzes the formation of N(7)-methylguanine at position 46 (m7G46) in tRNA.</text>
</comment>
<dbReference type="EC" id="2.1.1.33" evidence="7"/>
<dbReference type="InterPro" id="IPR029063">
    <property type="entry name" value="SAM-dependent_MTases_sf"/>
</dbReference>
<evidence type="ECO:0000256" key="5">
    <source>
        <dbReference type="ARBA" id="ARBA00022691"/>
    </source>
</evidence>
<evidence type="ECO:0000256" key="1">
    <source>
        <dbReference type="ARBA" id="ARBA00000142"/>
    </source>
</evidence>
<evidence type="ECO:0000256" key="7">
    <source>
        <dbReference type="HAMAP-Rule" id="MF_01057"/>
    </source>
</evidence>
<comment type="pathway">
    <text evidence="7">tRNA modification; N(7)-methylguanine-tRNA biosynthesis.</text>
</comment>
<evidence type="ECO:0000256" key="3">
    <source>
        <dbReference type="ARBA" id="ARBA00022603"/>
    </source>
</evidence>
<accession>A0A434AU80</accession>
<dbReference type="Gene3D" id="3.40.50.150">
    <property type="entry name" value="Vaccinia Virus protein VP39"/>
    <property type="match status" value="1"/>
</dbReference>
<comment type="caution">
    <text evidence="7">Lacks conserved residue(s) required for the propagation of feature annotation.</text>
</comment>
<feature type="binding site" evidence="7">
    <location>
        <position position="76"/>
    </location>
    <ligand>
        <name>S-adenosyl-L-methionine</name>
        <dbReference type="ChEBI" id="CHEBI:59789"/>
    </ligand>
</feature>
<gene>
    <name evidence="7 8" type="primary">trmB</name>
    <name evidence="8" type="ORF">DLK05_10120</name>
</gene>
<evidence type="ECO:0000313" key="8">
    <source>
        <dbReference type="EMBL" id="RUT77997.1"/>
    </source>
</evidence>
<name>A0A434AU80_9BACT</name>
<dbReference type="HAMAP" id="MF_01057">
    <property type="entry name" value="tRNA_methyltr_TrmB"/>
    <property type="match status" value="1"/>
</dbReference>
<evidence type="ECO:0000256" key="2">
    <source>
        <dbReference type="ARBA" id="ARBA00003015"/>
    </source>
</evidence>
<dbReference type="AlphaFoldDB" id="A0A434AU80"/>
<keyword evidence="4 7" id="KW-0808">Transferase</keyword>
<keyword evidence="6 7" id="KW-0819">tRNA processing</keyword>
<evidence type="ECO:0000313" key="9">
    <source>
        <dbReference type="Proteomes" id="UP000282985"/>
    </source>
</evidence>
<dbReference type="UniPathway" id="UPA00989"/>
<keyword evidence="9" id="KW-1185">Reference proteome</keyword>
<keyword evidence="3 7" id="KW-0489">Methyltransferase</keyword>
<dbReference type="Proteomes" id="UP000282985">
    <property type="component" value="Unassembled WGS sequence"/>
</dbReference>
<protein>
    <recommendedName>
        <fullName evidence="7">tRNA (guanine-N(7)-)-methyltransferase</fullName>
        <ecNumber evidence="7">2.1.1.33</ecNumber>
    </recommendedName>
    <alternativeName>
        <fullName evidence="7">tRNA (guanine(46)-N(7))-methyltransferase</fullName>
    </alternativeName>
    <alternativeName>
        <fullName evidence="7">tRNA(m7G46)-methyltransferase</fullName>
    </alternativeName>
</protein>
<feature type="binding site" evidence="7">
    <location>
        <position position="103"/>
    </location>
    <ligand>
        <name>S-adenosyl-L-methionine</name>
        <dbReference type="ChEBI" id="CHEBI:59789"/>
    </ligand>
</feature>
<dbReference type="NCBIfam" id="TIGR00091">
    <property type="entry name" value="tRNA (guanosine(46)-N7)-methyltransferase TrmB"/>
    <property type="match status" value="1"/>
</dbReference>
<dbReference type="Pfam" id="PF02390">
    <property type="entry name" value="Methyltransf_4"/>
    <property type="match status" value="1"/>
</dbReference>
<evidence type="ECO:0000256" key="4">
    <source>
        <dbReference type="ARBA" id="ARBA00022679"/>
    </source>
</evidence>
<comment type="similarity">
    <text evidence="7">Belongs to the class I-like SAM-binding methyltransferase superfamily. TrmB family.</text>
</comment>
<proteinExistence type="inferred from homology"/>
<sequence length="250" mass="29172">MGKNKLQRFADMNTFTNVFQPTHNEVWEKNYALKGKWKQEVFKNNNPIVLEVGCGKGEYTIGLARKSPDKNFIGIDIKGARMWIGAKTSLEEDLNNVAFIRTNAELLESIFEQGEIAEIWVTFPDPQMKKVRKRLTGTRFLELYSNLLSMNGIIHLKTDSKFLYEYTSYVIQENNLNVDINTNDLYNSGIADDILSIRTFYEQQFLDRGIPIKYLKFNLADKRHFIEPDVEIELDSYRSFGREKRTEKND</sequence>
<dbReference type="InterPro" id="IPR003358">
    <property type="entry name" value="tRNA_(Gua-N-7)_MeTrfase_Trmb"/>
</dbReference>
<feature type="binding site" evidence="7">
    <location>
        <position position="125"/>
    </location>
    <ligand>
        <name>S-adenosyl-L-methionine</name>
        <dbReference type="ChEBI" id="CHEBI:59789"/>
    </ligand>
</feature>
<dbReference type="SUPFAM" id="SSF53335">
    <property type="entry name" value="S-adenosyl-L-methionine-dependent methyltransferases"/>
    <property type="match status" value="1"/>
</dbReference>
<dbReference type="GO" id="GO:0043527">
    <property type="term" value="C:tRNA methyltransferase complex"/>
    <property type="evidence" value="ECO:0007669"/>
    <property type="project" value="TreeGrafter"/>
</dbReference>
<dbReference type="PANTHER" id="PTHR23417:SF14">
    <property type="entry name" value="PENTACOTRIPEPTIDE-REPEAT REGION OF PRORP DOMAIN-CONTAINING PROTEIN"/>
    <property type="match status" value="1"/>
</dbReference>
<organism evidence="8 9">
    <name type="scientific">Ancylomarina longa</name>
    <dbReference type="NCBI Taxonomy" id="2487017"/>
    <lineage>
        <taxon>Bacteria</taxon>
        <taxon>Pseudomonadati</taxon>
        <taxon>Bacteroidota</taxon>
        <taxon>Bacteroidia</taxon>
        <taxon>Marinilabiliales</taxon>
        <taxon>Marinifilaceae</taxon>
        <taxon>Ancylomarina</taxon>
    </lineage>
</organism>
<dbReference type="PANTHER" id="PTHR23417">
    <property type="entry name" value="3-DEOXY-D-MANNO-OCTULOSONIC-ACID TRANSFERASE/TRNA GUANINE-N 7 - -METHYLTRANSFERASE"/>
    <property type="match status" value="1"/>
</dbReference>
<reference evidence="8 9" key="1">
    <citation type="submission" date="2018-11" db="EMBL/GenBank/DDBJ databases">
        <title>Parancylomarina longa gen. nov., sp. nov., isolated from sediments of southern Okinawa.</title>
        <authorList>
            <person name="Fu T."/>
        </authorList>
    </citation>
    <scope>NUCLEOTIDE SEQUENCE [LARGE SCALE GENOMIC DNA]</scope>
    <source>
        <strain evidence="8 9">T3-2 S1-C</strain>
    </source>
</reference>
<comment type="caution">
    <text evidence="8">The sequence shown here is derived from an EMBL/GenBank/DDBJ whole genome shotgun (WGS) entry which is preliminary data.</text>
</comment>
<dbReference type="GO" id="GO:0008176">
    <property type="term" value="F:tRNA (guanine(46)-N7)-methyltransferase activity"/>
    <property type="evidence" value="ECO:0007669"/>
    <property type="project" value="UniProtKB-UniRule"/>
</dbReference>
<evidence type="ECO:0000256" key="6">
    <source>
        <dbReference type="ARBA" id="ARBA00022694"/>
    </source>
</evidence>
<dbReference type="PROSITE" id="PS51625">
    <property type="entry name" value="SAM_MT_TRMB"/>
    <property type="match status" value="1"/>
</dbReference>
<dbReference type="CDD" id="cd02440">
    <property type="entry name" value="AdoMet_MTases"/>
    <property type="match status" value="1"/>
</dbReference>
<feature type="binding site" evidence="7">
    <location>
        <position position="159"/>
    </location>
    <ligand>
        <name>substrate</name>
    </ligand>
</feature>
<feature type="binding site" evidence="7">
    <location>
        <position position="129"/>
    </location>
    <ligand>
        <name>substrate</name>
    </ligand>
</feature>
<feature type="binding site" evidence="7">
    <location>
        <position position="51"/>
    </location>
    <ligand>
        <name>S-adenosyl-L-methionine</name>
        <dbReference type="ChEBI" id="CHEBI:59789"/>
    </ligand>
</feature>
<dbReference type="EMBL" id="RJJX01000012">
    <property type="protein sequence ID" value="RUT77997.1"/>
    <property type="molecule type" value="Genomic_DNA"/>
</dbReference>
<dbReference type="OrthoDB" id="9802090at2"/>
<feature type="binding site" evidence="7">
    <location>
        <begin position="199"/>
        <end position="202"/>
    </location>
    <ligand>
        <name>substrate</name>
    </ligand>
</feature>
<keyword evidence="5 7" id="KW-0949">S-adenosyl-L-methionine</keyword>
<dbReference type="InterPro" id="IPR055361">
    <property type="entry name" value="tRNA_methyltr_TrmB_bact"/>
</dbReference>
<comment type="catalytic activity">
    <reaction evidence="1 7">
        <text>guanosine(46) in tRNA + S-adenosyl-L-methionine = N(7)-methylguanosine(46) in tRNA + S-adenosyl-L-homocysteine</text>
        <dbReference type="Rhea" id="RHEA:42708"/>
        <dbReference type="Rhea" id="RHEA-COMP:10188"/>
        <dbReference type="Rhea" id="RHEA-COMP:10189"/>
        <dbReference type="ChEBI" id="CHEBI:57856"/>
        <dbReference type="ChEBI" id="CHEBI:59789"/>
        <dbReference type="ChEBI" id="CHEBI:74269"/>
        <dbReference type="ChEBI" id="CHEBI:74480"/>
        <dbReference type="EC" id="2.1.1.33"/>
    </reaction>
</comment>
<dbReference type="RefSeq" id="WP_127343862.1">
    <property type="nucleotide sequence ID" value="NZ_RJJX01000012.1"/>
</dbReference>
<dbReference type="NCBIfam" id="NF001080">
    <property type="entry name" value="PRK00121.2-2"/>
    <property type="match status" value="1"/>
</dbReference>